<proteinExistence type="predicted"/>
<dbReference type="Gene3D" id="2.30.40.10">
    <property type="entry name" value="Urease, subunit C, domain 1"/>
    <property type="match status" value="1"/>
</dbReference>
<dbReference type="Gene3D" id="3.30.1490.130">
    <property type="entry name" value="D-aminoacylase. Domain 3"/>
    <property type="match status" value="1"/>
</dbReference>
<dbReference type="GO" id="GO:0016811">
    <property type="term" value="F:hydrolase activity, acting on carbon-nitrogen (but not peptide) bonds, in linear amides"/>
    <property type="evidence" value="ECO:0007669"/>
    <property type="project" value="InterPro"/>
</dbReference>
<dbReference type="Pfam" id="PF07969">
    <property type="entry name" value="Amidohydro_3"/>
    <property type="match status" value="1"/>
</dbReference>
<dbReference type="InterPro" id="IPR023100">
    <property type="entry name" value="D-aminoacylase_insert_dom_sf"/>
</dbReference>
<dbReference type="InterPro" id="IPR032466">
    <property type="entry name" value="Metal_Hydrolase"/>
</dbReference>
<gene>
    <name evidence="2" type="ORF">METZ01_LOCUS213448</name>
</gene>
<dbReference type="EMBL" id="UINC01049165">
    <property type="protein sequence ID" value="SVB60594.1"/>
    <property type="molecule type" value="Genomic_DNA"/>
</dbReference>
<dbReference type="InterPro" id="IPR011059">
    <property type="entry name" value="Metal-dep_hydrolase_composite"/>
</dbReference>
<feature type="domain" description="Amidohydrolase 3" evidence="1">
    <location>
        <begin position="26"/>
        <end position="180"/>
    </location>
</feature>
<protein>
    <recommendedName>
        <fullName evidence="1">Amidohydrolase 3 domain-containing protein</fullName>
    </recommendedName>
</protein>
<accession>A0A382FE56</accession>
<organism evidence="2">
    <name type="scientific">marine metagenome</name>
    <dbReference type="NCBI Taxonomy" id="408172"/>
    <lineage>
        <taxon>unclassified sequences</taxon>
        <taxon>metagenomes</taxon>
        <taxon>ecological metagenomes</taxon>
    </lineage>
</organism>
<dbReference type="Gene3D" id="3.20.20.140">
    <property type="entry name" value="Metal-dependent hydrolases"/>
    <property type="match status" value="1"/>
</dbReference>
<dbReference type="InterPro" id="IPR013108">
    <property type="entry name" value="Amidohydro_3"/>
</dbReference>
<dbReference type="SUPFAM" id="SSF51556">
    <property type="entry name" value="Metallo-dependent hydrolases"/>
    <property type="match status" value="1"/>
</dbReference>
<evidence type="ECO:0000313" key="2">
    <source>
        <dbReference type="EMBL" id="SVB60594.1"/>
    </source>
</evidence>
<name>A0A382FE56_9ZZZZ</name>
<dbReference type="SUPFAM" id="SSF51338">
    <property type="entry name" value="Composite domain of metallo-dependent hydrolases"/>
    <property type="match status" value="1"/>
</dbReference>
<dbReference type="AlphaFoldDB" id="A0A382FE56"/>
<evidence type="ECO:0000259" key="1">
    <source>
        <dbReference type="Pfam" id="PF07969"/>
    </source>
</evidence>
<sequence>MRDNLRRRGGAEAIAVSFYQADPQLEGKTLSEIAEERGQSAVETALDLIVRGRVSIISFNMSERDIAHIMQQPYTMTSSDGGLVPMGSGRPHPRNYGAFARKLARYVREREVVSLEFAVRSMTSLPAAVFGLQDRGVLRIGAWADIVIFDPAVIQDRATYTDPHQLAEGIDAVVVNGIVVRQDGRFIDARPGQVLRK</sequence>
<reference evidence="2" key="1">
    <citation type="submission" date="2018-05" db="EMBL/GenBank/DDBJ databases">
        <authorList>
            <person name="Lanie J.A."/>
            <person name="Ng W.-L."/>
            <person name="Kazmierczak K.M."/>
            <person name="Andrzejewski T.M."/>
            <person name="Davidsen T.M."/>
            <person name="Wayne K.J."/>
            <person name="Tettelin H."/>
            <person name="Glass J.I."/>
            <person name="Rusch D."/>
            <person name="Podicherti R."/>
            <person name="Tsui H.-C.T."/>
            <person name="Winkler M.E."/>
        </authorList>
    </citation>
    <scope>NUCLEOTIDE SEQUENCE</scope>
</reference>